<gene>
    <name evidence="1" type="ORF">RAG0_09603</name>
</gene>
<evidence type="ECO:0000313" key="1">
    <source>
        <dbReference type="EMBL" id="CZT02433.1"/>
    </source>
</evidence>
<organism evidence="1 2">
    <name type="scientific">Rhynchosporium agropyri</name>
    <dbReference type="NCBI Taxonomy" id="914238"/>
    <lineage>
        <taxon>Eukaryota</taxon>
        <taxon>Fungi</taxon>
        <taxon>Dikarya</taxon>
        <taxon>Ascomycota</taxon>
        <taxon>Pezizomycotina</taxon>
        <taxon>Leotiomycetes</taxon>
        <taxon>Helotiales</taxon>
        <taxon>Ploettnerulaceae</taxon>
        <taxon>Rhynchosporium</taxon>
    </lineage>
</organism>
<evidence type="ECO:0000313" key="2">
    <source>
        <dbReference type="Proteomes" id="UP000178912"/>
    </source>
</evidence>
<accession>A0A1E1KW67</accession>
<dbReference type="EMBL" id="FJUX01000056">
    <property type="protein sequence ID" value="CZT02433.1"/>
    <property type="molecule type" value="Genomic_DNA"/>
</dbReference>
<dbReference type="AlphaFoldDB" id="A0A1E1KW67"/>
<reference evidence="2" key="1">
    <citation type="submission" date="2016-03" db="EMBL/GenBank/DDBJ databases">
        <authorList>
            <person name="Guldener U."/>
        </authorList>
    </citation>
    <scope>NUCLEOTIDE SEQUENCE [LARGE SCALE GENOMIC DNA]</scope>
    <source>
        <strain evidence="2">04CH-RAC-A.6.1</strain>
    </source>
</reference>
<dbReference type="Proteomes" id="UP000178912">
    <property type="component" value="Unassembled WGS sequence"/>
</dbReference>
<keyword evidence="2" id="KW-1185">Reference proteome</keyword>
<protein>
    <submittedName>
        <fullName evidence="1">Uncharacterized protein</fullName>
    </submittedName>
</protein>
<proteinExistence type="predicted"/>
<name>A0A1E1KW67_9HELO</name>
<sequence>MTPCNSLRVFKPRYGSEVAFIEWSHVLDRDLAEPDPLIQLLSYHKITVHITVVVAKGLKGGCGLD</sequence>